<dbReference type="RefSeq" id="XP_024397238.1">
    <property type="nucleotide sequence ID" value="XM_024541470.2"/>
</dbReference>
<evidence type="ECO:0000256" key="11">
    <source>
        <dbReference type="ARBA" id="ARBA00057026"/>
    </source>
</evidence>
<evidence type="ECO:0000256" key="6">
    <source>
        <dbReference type="ARBA" id="ARBA00022692"/>
    </source>
</evidence>
<name>A9TPL5_PHYPA</name>
<keyword evidence="8 15" id="KW-0472">Membrane</keyword>
<sequence length="529" mass="58636">MEIPGVFDANLFCAESFPEVETCKVEGREKQTIISDLDGTLLRSRSSFPYFMLIAFDAGSPLRFIVLLLASPIIWLVYNFFSEAAGTKLLIFIACAGLKASDIESVARGVLPKFYLEDMHSVSYSIFVSCGKRYVVTANPRIMVESFLKEYMGVEAVIGTELHITKSGYATGLVMGAGVIVGANKTRAVKKYFGDDLPDIALGDRASDFPFMALCKEAYLVPSFKPVEPVAKADYLKPLIFHDGRLVCRPTPLMSLVIILWSPIGLILALIRMVFGTVLPMWYALPLEAMLGVSIRVKGIPPSCPQTSGRRGVLFVCSHRTLLDPIFLSIACRRQVTAVTYSISKVSEILSPIPTVRLTRCRKTDAETMTKLLNEGDLAVCPEGTTCREPYLLRFSSLFAELADQIIPVTMNVKTTMFHGTTARGWKALDPFIFLMNPSPRYELEFLDQLPHEMTCSGGKSSHEVANYIQRVLAASLGFKCTNLTRRDKYRILAGNDGVVPASHFLKQRSRIFACLPSRNSERGQRSDP</sequence>
<dbReference type="EC" id="2.3.1.15" evidence="4"/>
<evidence type="ECO:0000313" key="19">
    <source>
        <dbReference type="Proteomes" id="UP000006727"/>
    </source>
</evidence>
<dbReference type="InterPro" id="IPR023214">
    <property type="entry name" value="HAD_sf"/>
</dbReference>
<comment type="subcellular location">
    <subcellularLocation>
        <location evidence="1">Membrane</location>
        <topology evidence="1">Multi-pass membrane protein</topology>
    </subcellularLocation>
</comment>
<dbReference type="PANTHER" id="PTHR15486">
    <property type="entry name" value="ANCIENT UBIQUITOUS PROTEIN"/>
    <property type="match status" value="1"/>
</dbReference>
<evidence type="ECO:0000256" key="9">
    <source>
        <dbReference type="ARBA" id="ARBA00023315"/>
    </source>
</evidence>
<keyword evidence="19" id="KW-1185">Reference proteome</keyword>
<comment type="function">
    <text evidence="11">Involved in the production of cutin monomers. Esterifies acyl-group from acyl-ACP to the sn-2 position of glycerol-3-phosphate, a step in cutin biosynthesis. Required for colonization of the root by mycorrhizal fungi, and appropriate hyphopodia and arbuscule formation. Cutin monomers act as plant signals that promote colonization by arbuscular mycorrhizal fungi. This signaling function has been recruited by pathogenic oomycetes to facilitate appressoria formation and their own invasion.</text>
</comment>
<comment type="similarity">
    <text evidence="3">Belongs to the GPAT/DAPAT family.</text>
</comment>
<dbReference type="KEGG" id="ppp:112292709"/>
<dbReference type="PANTHER" id="PTHR15486:SF99">
    <property type="entry name" value="PHOSPHOLIPID_GLYCEROL ACYLTRANSFERASE DOMAIN-CONTAINING PROTEIN"/>
    <property type="match status" value="1"/>
</dbReference>
<dbReference type="EnsemblPlants" id="Pp3c2_18040V3.2">
    <property type="protein sequence ID" value="Pp3c2_18040V3.2"/>
    <property type="gene ID" value="Pp3c2_18040"/>
</dbReference>
<evidence type="ECO:0000256" key="1">
    <source>
        <dbReference type="ARBA" id="ARBA00004141"/>
    </source>
</evidence>
<dbReference type="Gramene" id="Pp3c2_18040V3.1">
    <property type="protein sequence ID" value="Pp3c2_18040V3.1"/>
    <property type="gene ID" value="Pp3c2_18040"/>
</dbReference>
<dbReference type="OMA" id="WVDARWG"/>
<reference evidence="17 19" key="1">
    <citation type="journal article" date="2008" name="Science">
        <title>The Physcomitrella genome reveals evolutionary insights into the conquest of land by plants.</title>
        <authorList>
            <person name="Rensing S."/>
            <person name="Lang D."/>
            <person name="Zimmer A."/>
            <person name="Terry A."/>
            <person name="Salamov A."/>
            <person name="Shapiro H."/>
            <person name="Nishiyama T."/>
            <person name="Perroud P.-F."/>
            <person name="Lindquist E."/>
            <person name="Kamisugi Y."/>
            <person name="Tanahashi T."/>
            <person name="Sakakibara K."/>
            <person name="Fujita T."/>
            <person name="Oishi K."/>
            <person name="Shin-I T."/>
            <person name="Kuroki Y."/>
            <person name="Toyoda A."/>
            <person name="Suzuki Y."/>
            <person name="Hashimoto A."/>
            <person name="Yamaguchi K."/>
            <person name="Sugano A."/>
            <person name="Kohara Y."/>
            <person name="Fujiyama A."/>
            <person name="Anterola A."/>
            <person name="Aoki S."/>
            <person name="Ashton N."/>
            <person name="Barbazuk W.B."/>
            <person name="Barker E."/>
            <person name="Bennetzen J."/>
            <person name="Bezanilla M."/>
            <person name="Blankenship R."/>
            <person name="Cho S.H."/>
            <person name="Dutcher S."/>
            <person name="Estelle M."/>
            <person name="Fawcett J.A."/>
            <person name="Gundlach H."/>
            <person name="Hanada K."/>
            <person name="Heyl A."/>
            <person name="Hicks K.A."/>
            <person name="Hugh J."/>
            <person name="Lohr M."/>
            <person name="Mayer K."/>
            <person name="Melkozernov A."/>
            <person name="Murata T."/>
            <person name="Nelson D."/>
            <person name="Pils B."/>
            <person name="Prigge M."/>
            <person name="Reiss B."/>
            <person name="Renner T."/>
            <person name="Rombauts S."/>
            <person name="Rushton P."/>
            <person name="Sanderfoot A."/>
            <person name="Schween G."/>
            <person name="Shiu S.-H."/>
            <person name="Stueber K."/>
            <person name="Theodoulou F.L."/>
            <person name="Tu H."/>
            <person name="Van de Peer Y."/>
            <person name="Verrier P.J."/>
            <person name="Waters E."/>
            <person name="Wood A."/>
            <person name="Yang L."/>
            <person name="Cove D."/>
            <person name="Cuming A."/>
            <person name="Hasebe M."/>
            <person name="Lucas S."/>
            <person name="Mishler D.B."/>
            <person name="Reski R."/>
            <person name="Grigoriev I."/>
            <person name="Quatrano R.S."/>
            <person name="Boore J.L."/>
        </authorList>
    </citation>
    <scope>NUCLEOTIDE SEQUENCE [LARGE SCALE GENOMIC DNA]</scope>
    <source>
        <strain evidence="18 19">cv. Gransden 2004</strain>
    </source>
</reference>
<dbReference type="EnsemblPlants" id="Pp3c2_18040V3.3">
    <property type="protein sequence ID" value="Pp3c2_18040V3.3"/>
    <property type="gene ID" value="Pp3c2_18040"/>
</dbReference>
<evidence type="ECO:0000256" key="4">
    <source>
        <dbReference type="ARBA" id="ARBA00013113"/>
    </source>
</evidence>
<dbReference type="Gene3D" id="3.40.50.1000">
    <property type="entry name" value="HAD superfamily/HAD-like"/>
    <property type="match status" value="1"/>
</dbReference>
<comment type="pathway">
    <text evidence="2">Lipid metabolism; glycerolipid metabolism.</text>
</comment>
<evidence type="ECO:0000259" key="16">
    <source>
        <dbReference type="SMART" id="SM00563"/>
    </source>
</evidence>
<evidence type="ECO:0000313" key="17">
    <source>
        <dbReference type="EMBL" id="PNR60072.1"/>
    </source>
</evidence>
<reference evidence="17 19" key="2">
    <citation type="journal article" date="2018" name="Plant J.">
        <title>The Physcomitrella patens chromosome-scale assembly reveals moss genome structure and evolution.</title>
        <authorList>
            <person name="Lang D."/>
            <person name="Ullrich K.K."/>
            <person name="Murat F."/>
            <person name="Fuchs J."/>
            <person name="Jenkins J."/>
            <person name="Haas F.B."/>
            <person name="Piednoel M."/>
            <person name="Gundlach H."/>
            <person name="Van Bel M."/>
            <person name="Meyberg R."/>
            <person name="Vives C."/>
            <person name="Morata J."/>
            <person name="Symeonidi A."/>
            <person name="Hiss M."/>
            <person name="Muchero W."/>
            <person name="Kamisugi Y."/>
            <person name="Saleh O."/>
            <person name="Blanc G."/>
            <person name="Decker E.L."/>
            <person name="van Gessel N."/>
            <person name="Grimwood J."/>
            <person name="Hayes R.D."/>
            <person name="Graham S.W."/>
            <person name="Gunter L.E."/>
            <person name="McDaniel S.F."/>
            <person name="Hoernstein S.N.W."/>
            <person name="Larsson A."/>
            <person name="Li F.W."/>
            <person name="Perroud P.F."/>
            <person name="Phillips J."/>
            <person name="Ranjan P."/>
            <person name="Rokshar D.S."/>
            <person name="Rothfels C.J."/>
            <person name="Schneider L."/>
            <person name="Shu S."/>
            <person name="Stevenson D.W."/>
            <person name="Thummler F."/>
            <person name="Tillich M."/>
            <person name="Villarreal Aguilar J.C."/>
            <person name="Widiez T."/>
            <person name="Wong G.K."/>
            <person name="Wymore A."/>
            <person name="Zhang Y."/>
            <person name="Zimmer A.D."/>
            <person name="Quatrano R.S."/>
            <person name="Mayer K.F.X."/>
            <person name="Goodstein D."/>
            <person name="Casacuberta J.M."/>
            <person name="Vandepoele K."/>
            <person name="Reski R."/>
            <person name="Cuming A.C."/>
            <person name="Tuskan G.A."/>
            <person name="Maumus F."/>
            <person name="Salse J."/>
            <person name="Schmutz J."/>
            <person name="Rensing S.A."/>
        </authorList>
    </citation>
    <scope>NUCLEOTIDE SEQUENCE [LARGE SCALE GENOMIC DNA]</scope>
    <source>
        <strain evidence="18 19">cv. Gransden 2004</strain>
    </source>
</reference>
<accession>A9TPL5</accession>
<reference evidence="18" key="3">
    <citation type="submission" date="2020-12" db="UniProtKB">
        <authorList>
            <consortium name="EnsemblPlants"/>
        </authorList>
    </citation>
    <scope>IDENTIFICATION</scope>
</reference>
<comment type="catalytic activity">
    <reaction evidence="10">
        <text>sn-glycerol 3-phosphate + an acyl-CoA = a 1-acyl-sn-glycero-3-phosphate + CoA</text>
        <dbReference type="Rhea" id="RHEA:15325"/>
        <dbReference type="ChEBI" id="CHEBI:57287"/>
        <dbReference type="ChEBI" id="CHEBI:57597"/>
        <dbReference type="ChEBI" id="CHEBI:57970"/>
        <dbReference type="ChEBI" id="CHEBI:58342"/>
        <dbReference type="EC" id="2.3.1.15"/>
    </reaction>
</comment>
<evidence type="ECO:0000256" key="12">
    <source>
        <dbReference type="ARBA" id="ARBA00060536"/>
    </source>
</evidence>
<evidence type="ECO:0000256" key="14">
    <source>
        <dbReference type="ARBA" id="ARBA00077294"/>
    </source>
</evidence>
<dbReference type="SUPFAM" id="SSF56784">
    <property type="entry name" value="HAD-like"/>
    <property type="match status" value="1"/>
</dbReference>
<evidence type="ECO:0000256" key="15">
    <source>
        <dbReference type="SAM" id="Phobius"/>
    </source>
</evidence>
<dbReference type="GO" id="GO:0010143">
    <property type="term" value="P:cutin biosynthetic process"/>
    <property type="evidence" value="ECO:0000318"/>
    <property type="project" value="GO_Central"/>
</dbReference>
<dbReference type="GO" id="GO:0016791">
    <property type="term" value="F:phosphatase activity"/>
    <property type="evidence" value="ECO:0000318"/>
    <property type="project" value="GO_Central"/>
</dbReference>
<dbReference type="STRING" id="3218.A9TPL5"/>
<gene>
    <name evidence="18" type="primary">LOC112292709</name>
    <name evidence="17" type="ORF">PHYPA_002865</name>
</gene>
<dbReference type="SMART" id="SM00563">
    <property type="entry name" value="PlsC"/>
    <property type="match status" value="1"/>
</dbReference>
<protein>
    <recommendedName>
        <fullName evidence="13">Glycerol-3-phosphate acyltransferase RAM2</fullName>
        <ecNumber evidence="4">2.3.1.15</ecNumber>
    </recommendedName>
    <alternativeName>
        <fullName evidence="14">Protein REQUIRED FOR ARBUSCULAR MYCORRHIZATION 2</fullName>
    </alternativeName>
</protein>
<dbReference type="PaxDb" id="3218-PP1S281_69V6.1"/>
<keyword evidence="5" id="KW-0808">Transferase</keyword>
<keyword evidence="6 15" id="KW-0812">Transmembrane</keyword>
<dbReference type="CDD" id="cd06551">
    <property type="entry name" value="LPLAT"/>
    <property type="match status" value="1"/>
</dbReference>
<dbReference type="AlphaFoldDB" id="A9TPL5"/>
<dbReference type="GO" id="GO:0009610">
    <property type="term" value="P:response to symbiotic fungus"/>
    <property type="evidence" value="ECO:0007669"/>
    <property type="project" value="UniProtKB-ARBA"/>
</dbReference>
<dbReference type="GO" id="GO:0004366">
    <property type="term" value="F:glycerol-3-phosphate O-acyltransferase activity"/>
    <property type="evidence" value="ECO:0007669"/>
    <property type="project" value="UniProtKB-EC"/>
</dbReference>
<feature type="transmembrane region" description="Helical" evidence="15">
    <location>
        <begin position="253"/>
        <end position="275"/>
    </location>
</feature>
<dbReference type="Proteomes" id="UP000006727">
    <property type="component" value="Chromosome 2"/>
</dbReference>
<dbReference type="GO" id="GO:0090447">
    <property type="term" value="F:glycerol-3-phosphate 2-O-acyltransferase activity"/>
    <property type="evidence" value="ECO:0000318"/>
    <property type="project" value="GO_Central"/>
</dbReference>
<dbReference type="eggNOG" id="ENOG502QQTS">
    <property type="taxonomic scope" value="Eukaryota"/>
</dbReference>
<dbReference type="InterPro" id="IPR036412">
    <property type="entry name" value="HAD-like_sf"/>
</dbReference>
<evidence type="ECO:0000256" key="8">
    <source>
        <dbReference type="ARBA" id="ARBA00023136"/>
    </source>
</evidence>
<evidence type="ECO:0000256" key="10">
    <source>
        <dbReference type="ARBA" id="ARBA00048427"/>
    </source>
</evidence>
<organism evidence="17">
    <name type="scientific">Physcomitrium patens</name>
    <name type="common">Spreading-leaved earth moss</name>
    <name type="synonym">Physcomitrella patens</name>
    <dbReference type="NCBI Taxonomy" id="3218"/>
    <lineage>
        <taxon>Eukaryota</taxon>
        <taxon>Viridiplantae</taxon>
        <taxon>Streptophyta</taxon>
        <taxon>Embryophyta</taxon>
        <taxon>Bryophyta</taxon>
        <taxon>Bryophytina</taxon>
        <taxon>Bryopsida</taxon>
        <taxon>Funariidae</taxon>
        <taxon>Funariales</taxon>
        <taxon>Funariaceae</taxon>
        <taxon>Physcomitrium</taxon>
    </lineage>
</organism>
<dbReference type="Gramene" id="Pp3c2_18040V3.2">
    <property type="protein sequence ID" value="Pp3c2_18040V3.2"/>
    <property type="gene ID" value="Pp3c2_18040"/>
</dbReference>
<evidence type="ECO:0000256" key="13">
    <source>
        <dbReference type="ARBA" id="ARBA00069630"/>
    </source>
</evidence>
<proteinExistence type="inferred from homology"/>
<feature type="domain" description="Phospholipid/glycerol acyltransferase" evidence="16">
    <location>
        <begin position="313"/>
        <end position="414"/>
    </location>
</feature>
<dbReference type="InterPro" id="IPR056462">
    <property type="entry name" value="HAD_RAM2/GPAT1-8"/>
</dbReference>
<dbReference type="GeneID" id="112292709"/>
<dbReference type="Pfam" id="PF23270">
    <property type="entry name" value="HAD_RAM2_N"/>
    <property type="match status" value="1"/>
</dbReference>
<dbReference type="InterPro" id="IPR002123">
    <property type="entry name" value="Plipid/glycerol_acylTrfase"/>
</dbReference>
<evidence type="ECO:0000256" key="2">
    <source>
        <dbReference type="ARBA" id="ARBA00005175"/>
    </source>
</evidence>
<keyword evidence="7 15" id="KW-1133">Transmembrane helix</keyword>
<evidence type="ECO:0000313" key="18">
    <source>
        <dbReference type="EnsemblPlants" id="Pp3c2_18040V3.1"/>
    </source>
</evidence>
<feature type="transmembrane region" description="Helical" evidence="15">
    <location>
        <begin position="62"/>
        <end position="81"/>
    </location>
</feature>
<dbReference type="HOGENOM" id="CLU_028504_1_0_1"/>
<evidence type="ECO:0000256" key="5">
    <source>
        <dbReference type="ARBA" id="ARBA00022679"/>
    </source>
</evidence>
<dbReference type="SUPFAM" id="SSF69593">
    <property type="entry name" value="Glycerol-3-phosphate (1)-acyltransferase"/>
    <property type="match status" value="1"/>
</dbReference>
<dbReference type="EMBL" id="ABEU02000002">
    <property type="protein sequence ID" value="PNR60072.1"/>
    <property type="molecule type" value="Genomic_DNA"/>
</dbReference>
<dbReference type="FunFam" id="3.40.50.1000:FF:000243">
    <property type="entry name" value="Glycerol-3-phosphate 2-O-acyltransferase 6"/>
    <property type="match status" value="1"/>
</dbReference>
<dbReference type="Pfam" id="PF01553">
    <property type="entry name" value="Acyltransferase"/>
    <property type="match status" value="1"/>
</dbReference>
<dbReference type="GO" id="GO:0016020">
    <property type="term" value="C:membrane"/>
    <property type="evidence" value="ECO:0000318"/>
    <property type="project" value="GO_Central"/>
</dbReference>
<keyword evidence="9" id="KW-0012">Acyltransferase</keyword>
<comment type="pathway">
    <text evidence="12">Glycerolipid metabolism.</text>
</comment>
<dbReference type="EnsemblPlants" id="Pp3c2_18040V3.1">
    <property type="protein sequence ID" value="Pp3c2_18040V3.1"/>
    <property type="gene ID" value="Pp3c2_18040"/>
</dbReference>
<evidence type="ECO:0000256" key="7">
    <source>
        <dbReference type="ARBA" id="ARBA00022989"/>
    </source>
</evidence>
<dbReference type="Gramene" id="Pp3c2_18040V3.3">
    <property type="protein sequence ID" value="Pp3c2_18040V3.3"/>
    <property type="gene ID" value="Pp3c2_18040"/>
</dbReference>
<dbReference type="OrthoDB" id="1854593at2759"/>
<evidence type="ECO:0000256" key="3">
    <source>
        <dbReference type="ARBA" id="ARBA00007937"/>
    </source>
</evidence>